<keyword evidence="3" id="KW-1185">Reference proteome</keyword>
<proteinExistence type="predicted"/>
<evidence type="ECO:0000256" key="1">
    <source>
        <dbReference type="SAM" id="MobiDB-lite"/>
    </source>
</evidence>
<evidence type="ECO:0000313" key="2">
    <source>
        <dbReference type="EMBL" id="MDC7784118.1"/>
    </source>
</evidence>
<name>A0ABT5J3A0_RHOTP</name>
<organism evidence="2 3">
    <name type="scientific">Rhodoplanes tepidamans</name>
    <name type="common">Rhodoplanes cryptolactis</name>
    <dbReference type="NCBI Taxonomy" id="200616"/>
    <lineage>
        <taxon>Bacteria</taxon>
        <taxon>Pseudomonadati</taxon>
        <taxon>Pseudomonadota</taxon>
        <taxon>Alphaproteobacteria</taxon>
        <taxon>Hyphomicrobiales</taxon>
        <taxon>Nitrobacteraceae</taxon>
        <taxon>Rhodoplanes</taxon>
    </lineage>
</organism>
<gene>
    <name evidence="2" type="ORF">PQJ73_00340</name>
</gene>
<dbReference type="EMBL" id="JAQQLI010000001">
    <property type="protein sequence ID" value="MDC7784118.1"/>
    <property type="molecule type" value="Genomic_DNA"/>
</dbReference>
<evidence type="ECO:0000313" key="3">
    <source>
        <dbReference type="Proteomes" id="UP001165652"/>
    </source>
</evidence>
<sequence>MTRSTTPTARPRPGDEAPAGTPGTGEAICPGCEGTGTLRGRTCPTCAGTGKVVQGIGGG</sequence>
<reference evidence="2" key="2">
    <citation type="submission" date="2023-02" db="EMBL/GenBank/DDBJ databases">
        <authorList>
            <person name="Rayyan A."/>
            <person name="Meyer T."/>
            <person name="Kyndt J.A."/>
        </authorList>
    </citation>
    <scope>NUCLEOTIDE SEQUENCE</scope>
    <source>
        <strain evidence="2">DSM 9987</strain>
    </source>
</reference>
<dbReference type="SUPFAM" id="SSF57938">
    <property type="entry name" value="DnaJ/Hsp40 cysteine-rich domain"/>
    <property type="match status" value="1"/>
</dbReference>
<dbReference type="InterPro" id="IPR036410">
    <property type="entry name" value="HSP_DnaJ_Cys-rich_dom_sf"/>
</dbReference>
<protein>
    <recommendedName>
        <fullName evidence="4">Molecular chaperone DnaJ</fullName>
    </recommendedName>
</protein>
<feature type="compositionally biased region" description="Low complexity" evidence="1">
    <location>
        <begin position="1"/>
        <end position="11"/>
    </location>
</feature>
<reference evidence="2" key="1">
    <citation type="journal article" date="2023" name="Microbiol Resour">
        <title>Genome Sequences of Rhodoplanes serenus and Two Thermotolerant Strains, Rhodoplanes tepidamans and 'Rhodoplanes cryptolactis,' Further Refine the Genus.</title>
        <authorList>
            <person name="Rayyan A.A."/>
            <person name="Kyndt J.A."/>
        </authorList>
    </citation>
    <scope>NUCLEOTIDE SEQUENCE</scope>
    <source>
        <strain evidence="2">DSM 9987</strain>
    </source>
</reference>
<dbReference type="Proteomes" id="UP001165652">
    <property type="component" value="Unassembled WGS sequence"/>
</dbReference>
<dbReference type="Gene3D" id="6.20.20.10">
    <property type="match status" value="1"/>
</dbReference>
<comment type="caution">
    <text evidence="2">The sequence shown here is derived from an EMBL/GenBank/DDBJ whole genome shotgun (WGS) entry which is preliminary data.</text>
</comment>
<evidence type="ECO:0008006" key="4">
    <source>
        <dbReference type="Google" id="ProtNLM"/>
    </source>
</evidence>
<feature type="region of interest" description="Disordered" evidence="1">
    <location>
        <begin position="1"/>
        <end position="29"/>
    </location>
</feature>
<accession>A0ABT5J3A0</accession>